<dbReference type="GO" id="GO:0015937">
    <property type="term" value="P:coenzyme A biosynthetic process"/>
    <property type="evidence" value="ECO:0000318"/>
    <property type="project" value="GO_Central"/>
</dbReference>
<dbReference type="EMBL" id="CM008962">
    <property type="protein sequence ID" value="PNW88861.1"/>
    <property type="molecule type" value="Genomic_DNA"/>
</dbReference>
<dbReference type="STRING" id="3055.A0A2K3E7V2"/>
<dbReference type="InParanoid" id="A0A2K3E7V2"/>
<comment type="similarity">
    <text evidence="1">Belongs to the PPC synthetase family.</text>
</comment>
<evidence type="ECO:0000256" key="1">
    <source>
        <dbReference type="ARBA" id="ARBA00005703"/>
    </source>
</evidence>
<organism evidence="3 4">
    <name type="scientific">Chlamydomonas reinhardtii</name>
    <name type="common">Chlamydomonas smithii</name>
    <dbReference type="NCBI Taxonomy" id="3055"/>
    <lineage>
        <taxon>Eukaryota</taxon>
        <taxon>Viridiplantae</taxon>
        <taxon>Chlorophyta</taxon>
        <taxon>core chlorophytes</taxon>
        <taxon>Chlorophyceae</taxon>
        <taxon>CS clade</taxon>
        <taxon>Chlamydomonadales</taxon>
        <taxon>Chlamydomonadaceae</taxon>
        <taxon>Chlamydomonas</taxon>
    </lineage>
</organism>
<proteinExistence type="inferred from homology"/>
<dbReference type="Gramene" id="PNW88861">
    <property type="protein sequence ID" value="PNW88861"/>
    <property type="gene ID" value="CHLRE_01g048050v5"/>
</dbReference>
<accession>A0A2K3E7V2</accession>
<dbReference type="GO" id="GO:0005634">
    <property type="term" value="C:nucleus"/>
    <property type="evidence" value="ECO:0000318"/>
    <property type="project" value="GO_Central"/>
</dbReference>
<dbReference type="RefSeq" id="XP_042928828.1">
    <property type="nucleotide sequence ID" value="XM_043058914.1"/>
</dbReference>
<dbReference type="AlphaFoldDB" id="A0A2K3E7V2"/>
<sequence length="385" mass="40950">MENGGSNGDQEVSTSDAVEAFLADSPVSGEAVADSVAAFIERHRSSGNTAFTGRAGPGLSRPIVVVTSGGTTVPLERRCVRFIDNFSAGTRGAISTERFLEAGYAVIFLTRTGSLQPFSQMLPAADPPEVIARVAMLQPPPAVAPAEGSLDGKAVSASSSGGADADNVVIRPEQMAALARVLRAQQACREHGTLLIIKYETIFDYLTYLRLISELLRPLGPDVMFYLAAAVSDFYIPWSELAEHKIQSADGPLELSLKRVPKMLGELVNKWAPRAFTVSFKLETDQRILVHKASTALHRYGVHLVVANLLHNRKDVVTLVEPLGAAAAGAAAAGPAGGGAAAAVEDQAEGVRTVELRRPPLEHDIERLLIEEVAARHRAFFGKAA</sequence>
<dbReference type="ExpressionAtlas" id="A0A2K3E7V2">
    <property type="expression patterns" value="baseline"/>
</dbReference>
<reference evidence="3 4" key="1">
    <citation type="journal article" date="2007" name="Science">
        <title>The Chlamydomonas genome reveals the evolution of key animal and plant functions.</title>
        <authorList>
            <person name="Merchant S.S."/>
            <person name="Prochnik S.E."/>
            <person name="Vallon O."/>
            <person name="Harris E.H."/>
            <person name="Karpowicz S.J."/>
            <person name="Witman G.B."/>
            <person name="Terry A."/>
            <person name="Salamov A."/>
            <person name="Fritz-Laylin L.K."/>
            <person name="Marechal-Drouard L."/>
            <person name="Marshall W.F."/>
            <person name="Qu L.H."/>
            <person name="Nelson D.R."/>
            <person name="Sanderfoot A.A."/>
            <person name="Spalding M.H."/>
            <person name="Kapitonov V.V."/>
            <person name="Ren Q."/>
            <person name="Ferris P."/>
            <person name="Lindquist E."/>
            <person name="Shapiro H."/>
            <person name="Lucas S.M."/>
            <person name="Grimwood J."/>
            <person name="Schmutz J."/>
            <person name="Cardol P."/>
            <person name="Cerutti H."/>
            <person name="Chanfreau G."/>
            <person name="Chen C.L."/>
            <person name="Cognat V."/>
            <person name="Croft M.T."/>
            <person name="Dent R."/>
            <person name="Dutcher S."/>
            <person name="Fernandez E."/>
            <person name="Fukuzawa H."/>
            <person name="Gonzalez-Ballester D."/>
            <person name="Gonzalez-Halphen D."/>
            <person name="Hallmann A."/>
            <person name="Hanikenne M."/>
            <person name="Hippler M."/>
            <person name="Inwood W."/>
            <person name="Jabbari K."/>
            <person name="Kalanon M."/>
            <person name="Kuras R."/>
            <person name="Lefebvre P.A."/>
            <person name="Lemaire S.D."/>
            <person name="Lobanov A.V."/>
            <person name="Lohr M."/>
            <person name="Manuell A."/>
            <person name="Meier I."/>
            <person name="Mets L."/>
            <person name="Mittag M."/>
            <person name="Mittelmeier T."/>
            <person name="Moroney J.V."/>
            <person name="Moseley J."/>
            <person name="Napoli C."/>
            <person name="Nedelcu A.M."/>
            <person name="Niyogi K."/>
            <person name="Novoselov S.V."/>
            <person name="Paulsen I.T."/>
            <person name="Pazour G."/>
            <person name="Purton S."/>
            <person name="Ral J.P."/>
            <person name="Riano-Pachon D.M."/>
            <person name="Riekhof W."/>
            <person name="Rymarquis L."/>
            <person name="Schroda M."/>
            <person name="Stern D."/>
            <person name="Umen J."/>
            <person name="Willows R."/>
            <person name="Wilson N."/>
            <person name="Zimmer S.L."/>
            <person name="Allmer J."/>
            <person name="Balk J."/>
            <person name="Bisova K."/>
            <person name="Chen C.J."/>
            <person name="Elias M."/>
            <person name="Gendler K."/>
            <person name="Hauser C."/>
            <person name="Lamb M.R."/>
            <person name="Ledford H."/>
            <person name="Long J.C."/>
            <person name="Minagawa J."/>
            <person name="Page M.D."/>
            <person name="Pan J."/>
            <person name="Pootakham W."/>
            <person name="Roje S."/>
            <person name="Rose A."/>
            <person name="Stahlberg E."/>
            <person name="Terauchi A.M."/>
            <person name="Yang P."/>
            <person name="Ball S."/>
            <person name="Bowler C."/>
            <person name="Dieckmann C.L."/>
            <person name="Gladyshev V.N."/>
            <person name="Green P."/>
            <person name="Jorgensen R."/>
            <person name="Mayfield S."/>
            <person name="Mueller-Roeber B."/>
            <person name="Rajamani S."/>
            <person name="Sayre R.T."/>
            <person name="Brokstein P."/>
            <person name="Dubchak I."/>
            <person name="Goodstein D."/>
            <person name="Hornick L."/>
            <person name="Huang Y.W."/>
            <person name="Jhaveri J."/>
            <person name="Luo Y."/>
            <person name="Martinez D."/>
            <person name="Ngau W.C."/>
            <person name="Otillar B."/>
            <person name="Poliakov A."/>
            <person name="Porter A."/>
            <person name="Szajkowski L."/>
            <person name="Werner G."/>
            <person name="Zhou K."/>
            <person name="Grigoriev I.V."/>
            <person name="Rokhsar D.S."/>
            <person name="Grossman A.R."/>
        </authorList>
    </citation>
    <scope>NUCLEOTIDE SEQUENCE [LARGE SCALE GENOMIC DNA]</scope>
    <source>
        <strain evidence="4">CC-503</strain>
    </source>
</reference>
<gene>
    <name evidence="3" type="ORF">CHLRE_01g048050v5</name>
</gene>
<dbReference type="FunCoup" id="A0A2K3E7V2">
    <property type="interactions" value="2125"/>
</dbReference>
<name>A0A2K3E7V2_CHLRE</name>
<evidence type="ECO:0000259" key="2">
    <source>
        <dbReference type="Pfam" id="PF04127"/>
    </source>
</evidence>
<dbReference type="GO" id="GO:0005737">
    <property type="term" value="C:cytoplasm"/>
    <property type="evidence" value="ECO:0000318"/>
    <property type="project" value="GO_Central"/>
</dbReference>
<dbReference type="PANTHER" id="PTHR12290">
    <property type="entry name" value="CORNICHON-RELATED"/>
    <property type="match status" value="1"/>
</dbReference>
<protein>
    <recommendedName>
        <fullName evidence="2">DNA/pantothenate metabolism flavoprotein C-terminal domain-containing protein</fullName>
    </recommendedName>
</protein>
<dbReference type="KEGG" id="cre:CHLRE_01g048050v5"/>
<dbReference type="GO" id="GO:0004632">
    <property type="term" value="F:phosphopantothenate--cysteine ligase activity"/>
    <property type="evidence" value="ECO:0000318"/>
    <property type="project" value="GO_Central"/>
</dbReference>
<evidence type="ECO:0000313" key="4">
    <source>
        <dbReference type="Proteomes" id="UP000006906"/>
    </source>
</evidence>
<dbReference type="Gene3D" id="3.40.50.10300">
    <property type="entry name" value="CoaB-like"/>
    <property type="match status" value="1"/>
</dbReference>
<dbReference type="InterPro" id="IPR035929">
    <property type="entry name" value="CoaB-like_sf"/>
</dbReference>
<dbReference type="GeneID" id="5715696"/>
<dbReference type="InterPro" id="IPR007085">
    <property type="entry name" value="DNA/pantothenate-metab_flavo_C"/>
</dbReference>
<keyword evidence="4" id="KW-1185">Reference proteome</keyword>
<dbReference type="Pfam" id="PF04127">
    <property type="entry name" value="DFP"/>
    <property type="match status" value="1"/>
</dbReference>
<dbReference type="OrthoDB" id="70224at2759"/>
<dbReference type="SUPFAM" id="SSF102645">
    <property type="entry name" value="CoaB-like"/>
    <property type="match status" value="1"/>
</dbReference>
<feature type="domain" description="DNA/pantothenate metabolism flavoprotein C-terminal" evidence="2">
    <location>
        <begin position="225"/>
        <end position="314"/>
    </location>
</feature>
<evidence type="ECO:0000313" key="3">
    <source>
        <dbReference type="EMBL" id="PNW88861.1"/>
    </source>
</evidence>
<dbReference type="Proteomes" id="UP000006906">
    <property type="component" value="Chromosome 1"/>
</dbReference>